<gene>
    <name evidence="3" type="ORF">SAMN05661053_1571</name>
</gene>
<evidence type="ECO:0000259" key="2">
    <source>
        <dbReference type="Pfam" id="PF09603"/>
    </source>
</evidence>
<dbReference type="EMBL" id="UHJL01000002">
    <property type="protein sequence ID" value="SUQ24178.1"/>
    <property type="molecule type" value="Genomic_DNA"/>
</dbReference>
<name>A0A380S608_FIBSU</name>
<dbReference type="RefSeq" id="WP_109572735.1">
    <property type="nucleotide sequence ID" value="NZ_UHJL01000002.1"/>
</dbReference>
<feature type="domain" description="Fibrobacter succinogenes major paralogous" evidence="2">
    <location>
        <begin position="72"/>
        <end position="249"/>
    </location>
</feature>
<proteinExistence type="predicted"/>
<feature type="transmembrane region" description="Helical" evidence="1">
    <location>
        <begin position="6"/>
        <end position="24"/>
    </location>
</feature>
<dbReference type="InterPro" id="IPR011871">
    <property type="entry name" value="Fib_succ_major"/>
</dbReference>
<accession>A0A380S608</accession>
<dbReference type="AlphaFoldDB" id="A0A380S608"/>
<evidence type="ECO:0000313" key="3">
    <source>
        <dbReference type="EMBL" id="SUQ24178.1"/>
    </source>
</evidence>
<keyword evidence="1" id="KW-0812">Transmembrane</keyword>
<sequence length="251" mass="28872">MHISFIIFNIFVLVVIVIAAYALGRRISKETKQNAPEALNNTPYDDCIKENEAKFKYGTFTDARDGETYRTIQIGNQVWMAENLRFKTDGSYAPNNEESNVAKFGRLYTWTKALDIPDEYVEQSPAKDIEMYNKIKDKNYKGIAPEGWHIPSNKEWEQLLSNLDAKSDGGELRGKFMWKNKGKDTFGFFALPAGYRFDNGNFCHFSRRARFWSKDEYGKANAFRLSITNNSVDIEGVYRSDALSIRCVKNV</sequence>
<dbReference type="Pfam" id="PF09603">
    <property type="entry name" value="Fib_succ_major"/>
    <property type="match status" value="1"/>
</dbReference>
<evidence type="ECO:0000313" key="4">
    <source>
        <dbReference type="Proteomes" id="UP000255423"/>
    </source>
</evidence>
<organism evidence="3 4">
    <name type="scientific">Fibrobacter succinogenes</name>
    <name type="common">Bacteroides succinogenes</name>
    <dbReference type="NCBI Taxonomy" id="833"/>
    <lineage>
        <taxon>Bacteria</taxon>
        <taxon>Pseudomonadati</taxon>
        <taxon>Fibrobacterota</taxon>
        <taxon>Fibrobacteria</taxon>
        <taxon>Fibrobacterales</taxon>
        <taxon>Fibrobacteraceae</taxon>
        <taxon>Fibrobacter</taxon>
    </lineage>
</organism>
<keyword evidence="1" id="KW-0472">Membrane</keyword>
<keyword evidence="1" id="KW-1133">Transmembrane helix</keyword>
<dbReference type="NCBIfam" id="TIGR02145">
    <property type="entry name" value="Fib_succ_major"/>
    <property type="match status" value="1"/>
</dbReference>
<evidence type="ECO:0000256" key="1">
    <source>
        <dbReference type="SAM" id="Phobius"/>
    </source>
</evidence>
<reference evidence="3 4" key="1">
    <citation type="submission" date="2017-08" db="EMBL/GenBank/DDBJ databases">
        <authorList>
            <person name="de Groot N.N."/>
        </authorList>
    </citation>
    <scope>NUCLEOTIDE SEQUENCE [LARGE SCALE GENOMIC DNA]</scope>
    <source>
        <strain evidence="3 4">HM2</strain>
    </source>
</reference>
<protein>
    <submittedName>
        <fullName evidence="3">Major paralogous domain-containing protein</fullName>
    </submittedName>
</protein>
<dbReference type="Proteomes" id="UP000255423">
    <property type="component" value="Unassembled WGS sequence"/>
</dbReference>